<accession>A0A2T1LYL0</accession>
<dbReference type="SUPFAM" id="SSF55874">
    <property type="entry name" value="ATPase domain of HSP90 chaperone/DNA topoisomerase II/histidine kinase"/>
    <property type="match status" value="1"/>
</dbReference>
<dbReference type="InterPro" id="IPR003594">
    <property type="entry name" value="HATPase_dom"/>
</dbReference>
<evidence type="ECO:0000256" key="3">
    <source>
        <dbReference type="ARBA" id="ARBA00022553"/>
    </source>
</evidence>
<keyword evidence="7" id="KW-1133">Transmembrane helix</keyword>
<dbReference type="PANTHER" id="PTHR43711">
    <property type="entry name" value="TWO-COMPONENT HISTIDINE KINASE"/>
    <property type="match status" value="1"/>
</dbReference>
<dbReference type="Gene3D" id="1.10.287.130">
    <property type="match status" value="1"/>
</dbReference>
<keyword evidence="6" id="KW-0902">Two-component regulatory system</keyword>
<keyword evidence="4" id="KW-0808">Transferase</keyword>
<dbReference type="Pfam" id="PF02518">
    <property type="entry name" value="HATPase_c"/>
    <property type="match status" value="1"/>
</dbReference>
<comment type="caution">
    <text evidence="9">The sequence shown here is derived from an EMBL/GenBank/DDBJ whole genome shotgun (WGS) entry which is preliminary data.</text>
</comment>
<dbReference type="InterPro" id="IPR050736">
    <property type="entry name" value="Sensor_HK_Regulatory"/>
</dbReference>
<dbReference type="SUPFAM" id="SSF47384">
    <property type="entry name" value="Homodimeric domain of signal transducing histidine kinase"/>
    <property type="match status" value="1"/>
</dbReference>
<dbReference type="CDD" id="cd00075">
    <property type="entry name" value="HATPase"/>
    <property type="match status" value="1"/>
</dbReference>
<reference evidence="9 10" key="2">
    <citation type="submission" date="2018-03" db="EMBL/GenBank/DDBJ databases">
        <authorList>
            <person name="Keele B.F."/>
        </authorList>
    </citation>
    <scope>NUCLEOTIDE SEQUENCE [LARGE SCALE GENOMIC DNA]</scope>
    <source>
        <strain evidence="9 10">CCALA 016</strain>
    </source>
</reference>
<dbReference type="InterPro" id="IPR004358">
    <property type="entry name" value="Sig_transdc_His_kin-like_C"/>
</dbReference>
<dbReference type="InterPro" id="IPR003661">
    <property type="entry name" value="HisK_dim/P_dom"/>
</dbReference>
<evidence type="ECO:0000256" key="1">
    <source>
        <dbReference type="ARBA" id="ARBA00000085"/>
    </source>
</evidence>
<sequence length="707" mass="78818">MFQSSRSRLLLYYLLVMAAILCLFSAAFFGLFSRSLYHQIDKNLETLARVAVPSFNQISQSSDYLNNLDEVPWREIFNSEQQSLEWFDSQERLLASQGNLKLVFPPKLGFWTLISDRELIPYQIRTFTLSITLDRSIQGQSPLKGYIRSSQTTEELQTVQNQFLWQLGISIIAVLGLIAISGLWLTKKALEPVMQSFKQLQQFTADASHELRGPLTAIKASVDVMRNHPERFEQKDAKKIAAISSATEQMTHLTQDLLFLARSEAKGKPTASEWHCLALDTLLDDLYDWFESAAEAKDIEFNCYFSGTTKIRGDQAQLSRLFSNLIENALNYTPQAGKITISLVQQNQSAKVSISDTGIGIPSDSLPFVFDRFWRADQARSHRQGGTGLGLAIAQAIARSHGGQITVSSKLGQGSCFQVILPLYRPETAKSMTQWSSWKTSILSKSLNTNQSLRLLKKSALMSAIIMLSILPPLILTITFNQVETFEGLKFPQGGISFADEVVYYQAKPQTQPIQLTISQNSLNNPIAALGIPNSQSQKRFFFFKQPHNVVNLSLGGSLILKFTDNLLTGNGNSTPDLWIFIGEQPTIEALAVAISQDGTIWQNIGFVDHQQEGIDLDRWGWHKNDFFSYVRLTYLPSTEKVAQYSNSNTVAIDAVGAVTSVKIVSSDTGLFPLNSPLTRSLIAGIVLLGVGLGARYGWKKTIKKRK</sequence>
<dbReference type="SMART" id="SM00387">
    <property type="entry name" value="HATPase_c"/>
    <property type="match status" value="1"/>
</dbReference>
<evidence type="ECO:0000256" key="7">
    <source>
        <dbReference type="SAM" id="Phobius"/>
    </source>
</evidence>
<keyword evidence="7" id="KW-0472">Membrane</keyword>
<dbReference type="FunFam" id="3.30.565.10:FF:000006">
    <property type="entry name" value="Sensor histidine kinase WalK"/>
    <property type="match status" value="1"/>
</dbReference>
<dbReference type="PROSITE" id="PS50109">
    <property type="entry name" value="HIS_KIN"/>
    <property type="match status" value="1"/>
</dbReference>
<comment type="catalytic activity">
    <reaction evidence="1">
        <text>ATP + protein L-histidine = ADP + protein N-phospho-L-histidine.</text>
        <dbReference type="EC" id="2.7.13.3"/>
    </reaction>
</comment>
<evidence type="ECO:0000256" key="5">
    <source>
        <dbReference type="ARBA" id="ARBA00022777"/>
    </source>
</evidence>
<evidence type="ECO:0000256" key="2">
    <source>
        <dbReference type="ARBA" id="ARBA00012438"/>
    </source>
</evidence>
<dbReference type="EC" id="2.7.13.3" evidence="2"/>
<feature type="transmembrane region" description="Helical" evidence="7">
    <location>
        <begin position="681"/>
        <end position="699"/>
    </location>
</feature>
<dbReference type="GO" id="GO:0000155">
    <property type="term" value="F:phosphorelay sensor kinase activity"/>
    <property type="evidence" value="ECO:0007669"/>
    <property type="project" value="InterPro"/>
</dbReference>
<dbReference type="Proteomes" id="UP000239001">
    <property type="component" value="Unassembled WGS sequence"/>
</dbReference>
<name>A0A2T1LYL0_9CHRO</name>
<evidence type="ECO:0000313" key="10">
    <source>
        <dbReference type="Proteomes" id="UP000239001"/>
    </source>
</evidence>
<evidence type="ECO:0000313" key="9">
    <source>
        <dbReference type="EMBL" id="PSF37487.1"/>
    </source>
</evidence>
<keyword evidence="10" id="KW-1185">Reference proteome</keyword>
<organism evidence="9 10">
    <name type="scientific">Aphanothece hegewaldii CCALA 016</name>
    <dbReference type="NCBI Taxonomy" id="2107694"/>
    <lineage>
        <taxon>Bacteria</taxon>
        <taxon>Bacillati</taxon>
        <taxon>Cyanobacteriota</taxon>
        <taxon>Cyanophyceae</taxon>
        <taxon>Oscillatoriophycideae</taxon>
        <taxon>Chroococcales</taxon>
        <taxon>Aphanothecaceae</taxon>
        <taxon>Aphanothece</taxon>
    </lineage>
</organism>
<dbReference type="Gene3D" id="3.30.565.10">
    <property type="entry name" value="Histidine kinase-like ATPase, C-terminal domain"/>
    <property type="match status" value="1"/>
</dbReference>
<dbReference type="AlphaFoldDB" id="A0A2T1LYL0"/>
<dbReference type="OrthoDB" id="9813151at2"/>
<keyword evidence="5" id="KW-0418">Kinase</keyword>
<protein>
    <recommendedName>
        <fullName evidence="2">histidine kinase</fullName>
        <ecNumber evidence="2">2.7.13.3</ecNumber>
    </recommendedName>
</protein>
<dbReference type="PRINTS" id="PR00344">
    <property type="entry name" value="BCTRLSENSOR"/>
</dbReference>
<reference evidence="9 10" key="1">
    <citation type="submission" date="2018-03" db="EMBL/GenBank/DDBJ databases">
        <title>The ancient ancestry and fast evolution of plastids.</title>
        <authorList>
            <person name="Moore K.R."/>
            <person name="Magnabosco C."/>
            <person name="Momper L."/>
            <person name="Gold D.A."/>
            <person name="Bosak T."/>
            <person name="Fournier G.P."/>
        </authorList>
    </citation>
    <scope>NUCLEOTIDE SEQUENCE [LARGE SCALE GENOMIC DNA]</scope>
    <source>
        <strain evidence="9 10">CCALA 016</strain>
    </source>
</reference>
<dbReference type="InterPro" id="IPR005467">
    <property type="entry name" value="His_kinase_dom"/>
</dbReference>
<evidence type="ECO:0000259" key="8">
    <source>
        <dbReference type="PROSITE" id="PS50109"/>
    </source>
</evidence>
<dbReference type="CDD" id="cd00082">
    <property type="entry name" value="HisKA"/>
    <property type="match status" value="1"/>
</dbReference>
<feature type="transmembrane region" description="Helical" evidence="7">
    <location>
        <begin position="12"/>
        <end position="32"/>
    </location>
</feature>
<proteinExistence type="predicted"/>
<keyword evidence="3" id="KW-0597">Phosphoprotein</keyword>
<dbReference type="InterPro" id="IPR036890">
    <property type="entry name" value="HATPase_C_sf"/>
</dbReference>
<evidence type="ECO:0000256" key="4">
    <source>
        <dbReference type="ARBA" id="ARBA00022679"/>
    </source>
</evidence>
<dbReference type="InterPro" id="IPR036097">
    <property type="entry name" value="HisK_dim/P_sf"/>
</dbReference>
<feature type="transmembrane region" description="Helical" evidence="7">
    <location>
        <begin position="163"/>
        <end position="185"/>
    </location>
</feature>
<gene>
    <name evidence="9" type="ORF">C7H19_09980</name>
</gene>
<dbReference type="EMBL" id="PXOH01000008">
    <property type="protein sequence ID" value="PSF37487.1"/>
    <property type="molecule type" value="Genomic_DNA"/>
</dbReference>
<dbReference type="PANTHER" id="PTHR43711:SF1">
    <property type="entry name" value="HISTIDINE KINASE 1"/>
    <property type="match status" value="1"/>
</dbReference>
<dbReference type="SMART" id="SM00388">
    <property type="entry name" value="HisKA"/>
    <property type="match status" value="1"/>
</dbReference>
<dbReference type="RefSeq" id="WP_106456728.1">
    <property type="nucleotide sequence ID" value="NZ_PXOH01000008.1"/>
</dbReference>
<dbReference type="Pfam" id="PF00512">
    <property type="entry name" value="HisKA"/>
    <property type="match status" value="1"/>
</dbReference>
<feature type="domain" description="Histidine kinase" evidence="8">
    <location>
        <begin position="206"/>
        <end position="425"/>
    </location>
</feature>
<evidence type="ECO:0000256" key="6">
    <source>
        <dbReference type="ARBA" id="ARBA00023012"/>
    </source>
</evidence>
<keyword evidence="7" id="KW-0812">Transmembrane</keyword>